<dbReference type="Proteomes" id="UP001187682">
    <property type="component" value="Unassembled WGS sequence"/>
</dbReference>
<evidence type="ECO:0000256" key="2">
    <source>
        <dbReference type="ARBA" id="ARBA00008860"/>
    </source>
</evidence>
<protein>
    <recommendedName>
        <fullName evidence="6">Large ribosomal subunit protein mL50</fullName>
    </recommendedName>
</protein>
<dbReference type="GO" id="GO:0005840">
    <property type="term" value="C:ribosome"/>
    <property type="evidence" value="ECO:0007669"/>
    <property type="project" value="UniProtKB-KW"/>
</dbReference>
<gene>
    <name evidence="8" type="ORF">DNG_10200</name>
</gene>
<feature type="region of interest" description="Disordered" evidence="7">
    <location>
        <begin position="1"/>
        <end position="47"/>
    </location>
</feature>
<keyword evidence="9" id="KW-1185">Reference proteome</keyword>
<evidence type="ECO:0000256" key="1">
    <source>
        <dbReference type="ARBA" id="ARBA00004173"/>
    </source>
</evidence>
<accession>A0AAE8N763</accession>
<evidence type="ECO:0000256" key="5">
    <source>
        <dbReference type="ARBA" id="ARBA00023274"/>
    </source>
</evidence>
<keyword evidence="4" id="KW-0496">Mitochondrion</keyword>
<keyword evidence="3" id="KW-0689">Ribosomal protein</keyword>
<comment type="subcellular location">
    <subcellularLocation>
        <location evidence="1">Mitochondrion</location>
    </subcellularLocation>
</comment>
<dbReference type="Pfam" id="PF10501">
    <property type="entry name" value="Ribosomal_L50"/>
    <property type="match status" value="1"/>
</dbReference>
<reference evidence="8" key="1">
    <citation type="submission" date="2018-03" db="EMBL/GenBank/DDBJ databases">
        <authorList>
            <person name="Guldener U."/>
        </authorList>
    </citation>
    <scope>NUCLEOTIDE SEQUENCE</scope>
</reference>
<evidence type="ECO:0000313" key="9">
    <source>
        <dbReference type="Proteomes" id="UP001187682"/>
    </source>
</evidence>
<dbReference type="EMBL" id="ONZQ02000021">
    <property type="protein sequence ID" value="SPO07506.1"/>
    <property type="molecule type" value="Genomic_DNA"/>
</dbReference>
<evidence type="ECO:0000256" key="3">
    <source>
        <dbReference type="ARBA" id="ARBA00022980"/>
    </source>
</evidence>
<evidence type="ECO:0000256" key="7">
    <source>
        <dbReference type="SAM" id="MobiDB-lite"/>
    </source>
</evidence>
<proteinExistence type="inferred from homology"/>
<comment type="caution">
    <text evidence="8">The sequence shown here is derived from an EMBL/GenBank/DDBJ whole genome shotgun (WGS) entry which is preliminary data.</text>
</comment>
<dbReference type="GO" id="GO:1990904">
    <property type="term" value="C:ribonucleoprotein complex"/>
    <property type="evidence" value="ECO:0007669"/>
    <property type="project" value="UniProtKB-KW"/>
</dbReference>
<evidence type="ECO:0000256" key="4">
    <source>
        <dbReference type="ARBA" id="ARBA00023128"/>
    </source>
</evidence>
<keyword evidence="5" id="KW-0687">Ribonucleoprotein</keyword>
<comment type="similarity">
    <text evidence="2">Belongs to the mitochondrion-specific ribosomal protein mL50 family.</text>
</comment>
<sequence>MRRLPRIQRLRALQKTPATPSAPFRYLSTSRPAPFRASPCRPEDKKQRQEILEALERDRQSAISLQSESELVDAEEYEPSIPCTRIVVPPDFSYAPSPKHAADYVPAKSVEELEEVGGVDQWWEEAGHWGEADVLPAFSGRTGSSKVLEPSVLEVLVRQAVVEALVVQGKAGEEMLMGKWEALDKAAMSRAVGVEVAVSESGDVTLNGDLSGVLAGLSESEPASELESEELVLTGEEAREILKSGDRAWRNVPITNPALKFAIHKRVYQLTGHYLADAKLAPLRTAQHLLTVLSRPATKPKKVLEEIQSPRGRGSELLDLPNVKVYNRRVTPIDKEVWVGRWKVIEDELVKRGLPVTGTGGVGKAREKDWLMGKP</sequence>
<dbReference type="AlphaFoldDB" id="A0AAE8N763"/>
<dbReference type="InterPro" id="IPR018305">
    <property type="entry name" value="Ribosomal_m50"/>
</dbReference>
<dbReference type="GO" id="GO:0005739">
    <property type="term" value="C:mitochondrion"/>
    <property type="evidence" value="ECO:0007669"/>
    <property type="project" value="UniProtKB-SubCell"/>
</dbReference>
<evidence type="ECO:0000313" key="8">
    <source>
        <dbReference type="EMBL" id="SPO07506.1"/>
    </source>
</evidence>
<evidence type="ECO:0000256" key="6">
    <source>
        <dbReference type="ARBA" id="ARBA00035183"/>
    </source>
</evidence>
<name>A0AAE8N763_9PEZI</name>
<organism evidence="8 9">
    <name type="scientific">Cephalotrichum gorgonifer</name>
    <dbReference type="NCBI Taxonomy" id="2041049"/>
    <lineage>
        <taxon>Eukaryota</taxon>
        <taxon>Fungi</taxon>
        <taxon>Dikarya</taxon>
        <taxon>Ascomycota</taxon>
        <taxon>Pezizomycotina</taxon>
        <taxon>Sordariomycetes</taxon>
        <taxon>Hypocreomycetidae</taxon>
        <taxon>Microascales</taxon>
        <taxon>Microascaceae</taxon>
        <taxon>Cephalotrichum</taxon>
    </lineage>
</organism>